<evidence type="ECO:0000313" key="2">
    <source>
        <dbReference type="EMBL" id="MFB9905167.1"/>
    </source>
</evidence>
<dbReference type="InterPro" id="IPR024344">
    <property type="entry name" value="MDMPI_metal-binding"/>
</dbReference>
<dbReference type="Proteomes" id="UP001589693">
    <property type="component" value="Unassembled WGS sequence"/>
</dbReference>
<comment type="caution">
    <text evidence="2">The sequence shown here is derived from an EMBL/GenBank/DDBJ whole genome shotgun (WGS) entry which is preliminary data.</text>
</comment>
<dbReference type="InterPro" id="IPR034660">
    <property type="entry name" value="DinB/YfiT-like"/>
</dbReference>
<dbReference type="InterPro" id="IPR017517">
    <property type="entry name" value="Maleyloyr_isom"/>
</dbReference>
<sequence>MEHADLVAQIIEHSAALRDAAVKAGPDAAVPTCPEWTVGDLVAHVARAHGWVRSIIEAGPATDRAEFPEVPTGWERLLSYWQEQTSLLAQRLRAAGPDAEVWTFLPDLPQRAHFWSRRMAHETAIHRLDAELALGVESRLTFAPEFAADGIDEALGWTPLVALRDTHASGTILFHAADAGRAWTIVLRAGKPAEVTPLQDSAINTDATLAGTADAVYRAIWNRPSTAIRTGDQSLFAALPTI</sequence>
<dbReference type="GO" id="GO:0016853">
    <property type="term" value="F:isomerase activity"/>
    <property type="evidence" value="ECO:0007669"/>
    <property type="project" value="UniProtKB-KW"/>
</dbReference>
<accession>A0ABV5ZWA8</accession>
<dbReference type="EMBL" id="JBHLZU010000011">
    <property type="protein sequence ID" value="MFB9905167.1"/>
    <property type="molecule type" value="Genomic_DNA"/>
</dbReference>
<proteinExistence type="predicted"/>
<dbReference type="RefSeq" id="WP_377852472.1">
    <property type="nucleotide sequence ID" value="NZ_JBHLZU010000011.1"/>
</dbReference>
<dbReference type="PANTHER" id="PTHR40758:SF1">
    <property type="entry name" value="CONSERVED PROTEIN"/>
    <property type="match status" value="1"/>
</dbReference>
<dbReference type="NCBIfam" id="TIGR03083">
    <property type="entry name" value="maleylpyruvate isomerase family mycothiol-dependent enzyme"/>
    <property type="match status" value="1"/>
</dbReference>
<gene>
    <name evidence="2" type="ORF">ACFFQA_14620</name>
</gene>
<keyword evidence="2" id="KW-0413">Isomerase</keyword>
<dbReference type="Pfam" id="PF11716">
    <property type="entry name" value="MDMPI_N"/>
    <property type="match status" value="1"/>
</dbReference>
<dbReference type="PANTHER" id="PTHR40758">
    <property type="entry name" value="CONSERVED PROTEIN"/>
    <property type="match status" value="1"/>
</dbReference>
<evidence type="ECO:0000259" key="1">
    <source>
        <dbReference type="Pfam" id="PF11716"/>
    </source>
</evidence>
<evidence type="ECO:0000313" key="3">
    <source>
        <dbReference type="Proteomes" id="UP001589693"/>
    </source>
</evidence>
<protein>
    <submittedName>
        <fullName evidence="2">Maleylpyruvate isomerase family mycothiol-dependent enzyme</fullName>
    </submittedName>
</protein>
<dbReference type="Gene3D" id="1.20.120.450">
    <property type="entry name" value="dinb family like domain"/>
    <property type="match status" value="1"/>
</dbReference>
<keyword evidence="3" id="KW-1185">Reference proteome</keyword>
<organism evidence="2 3">
    <name type="scientific">Allokutzneria oryzae</name>
    <dbReference type="NCBI Taxonomy" id="1378989"/>
    <lineage>
        <taxon>Bacteria</taxon>
        <taxon>Bacillati</taxon>
        <taxon>Actinomycetota</taxon>
        <taxon>Actinomycetes</taxon>
        <taxon>Pseudonocardiales</taxon>
        <taxon>Pseudonocardiaceae</taxon>
        <taxon>Allokutzneria</taxon>
    </lineage>
</organism>
<name>A0ABV5ZWA8_9PSEU</name>
<dbReference type="SUPFAM" id="SSF109854">
    <property type="entry name" value="DinB/YfiT-like putative metalloenzymes"/>
    <property type="match status" value="1"/>
</dbReference>
<feature type="domain" description="Mycothiol-dependent maleylpyruvate isomerase metal-binding" evidence="1">
    <location>
        <begin position="8"/>
        <end position="130"/>
    </location>
</feature>
<reference evidence="2 3" key="1">
    <citation type="submission" date="2024-09" db="EMBL/GenBank/DDBJ databases">
        <authorList>
            <person name="Sun Q."/>
            <person name="Mori K."/>
        </authorList>
    </citation>
    <scope>NUCLEOTIDE SEQUENCE [LARGE SCALE GENOMIC DNA]</scope>
    <source>
        <strain evidence="2 3">TBRC 7907</strain>
    </source>
</reference>